<dbReference type="VEuPathDB" id="TriTrypDB:ADEAN_000664200"/>
<organism evidence="1 2">
    <name type="scientific">Angomonas deanei</name>
    <dbReference type="NCBI Taxonomy" id="59799"/>
    <lineage>
        <taxon>Eukaryota</taxon>
        <taxon>Discoba</taxon>
        <taxon>Euglenozoa</taxon>
        <taxon>Kinetoplastea</taxon>
        <taxon>Metakinetoplastina</taxon>
        <taxon>Trypanosomatida</taxon>
        <taxon>Trypanosomatidae</taxon>
        <taxon>Strigomonadinae</taxon>
        <taxon>Angomonas</taxon>
    </lineage>
</organism>
<sequence>MASLCQEGPDELVRLFQVPEKNVFVGPVGRQQGGHWVVFKEGEETYLLPDEWCKPHKEGQKVLGYKVDLTDTDDKKYYAESTWAEVIDSSLVMSKKLRMYLCDKCDTVYGEERRTLVLDTVSFPSRDVRVRRPYRYVPENELLQRKRMAAVQIEKDLKKASRDDTNDGDLWSEGELQKEVDPEEGEYPVQVAHSSTLRMTSLRTPEFRDVSGAVHYGWTDKQPDKDTDCAEIDPAGTDDTLPSFSALFAGAASPEYYIAADDAAVWSGSMLLPERGMVVTEKTKATASLPSWWAPDPRTRETSFYIAGEKVFSLPGAHDLYDGVSSPDGFARLMRLFTPHIDGKGCAIYREYCSAYGGELLPMFVPFRRKEVNQVPRQRRPVTEKGMQPSKEKVAPVIRKMEFRALPTLSGDPLTVDR</sequence>
<evidence type="ECO:0000313" key="1">
    <source>
        <dbReference type="EMBL" id="CAD2219149.1"/>
    </source>
</evidence>
<gene>
    <name evidence="1" type="ORF">ADEAN_000664200</name>
</gene>
<dbReference type="Proteomes" id="UP000515908">
    <property type="component" value="Chromosome 13"/>
</dbReference>
<accession>A0A7G2CIB2</accession>
<dbReference type="AlphaFoldDB" id="A0A7G2CIB2"/>
<keyword evidence="2" id="KW-1185">Reference proteome</keyword>
<protein>
    <submittedName>
        <fullName evidence="1">Uncharacterized protein</fullName>
    </submittedName>
</protein>
<dbReference type="EMBL" id="LR877157">
    <property type="protein sequence ID" value="CAD2219149.1"/>
    <property type="molecule type" value="Genomic_DNA"/>
</dbReference>
<name>A0A7G2CIB2_9TRYP</name>
<evidence type="ECO:0000313" key="2">
    <source>
        <dbReference type="Proteomes" id="UP000515908"/>
    </source>
</evidence>
<proteinExistence type="predicted"/>
<reference evidence="1 2" key="1">
    <citation type="submission" date="2020-08" db="EMBL/GenBank/DDBJ databases">
        <authorList>
            <person name="Newling K."/>
            <person name="Davey J."/>
            <person name="Forrester S."/>
        </authorList>
    </citation>
    <scope>NUCLEOTIDE SEQUENCE [LARGE SCALE GENOMIC DNA]</scope>
    <source>
        <strain evidence="2">Crithidia deanei Carvalho (ATCC PRA-265)</strain>
    </source>
</reference>